<dbReference type="AlphaFoldDB" id="A0AAP0DHL0"/>
<sequence>MATETFAPIPVTNGTERTRDPLKRRKRKKIQTELDSNGRDQIVRDLCSDDCQIKQWRSEVRVRQSSGTGTGTDNLSNKTPPLGRAIHETADQILAVTAKGRSRWSRAILTNKLKLKFMKSNRRQRGLVATATGNSRLRKPRVHVYKLNRKNLPAVQRKGRVLGGLVPGCRKQPLPVVLEEATNYIPALEMQVKAMAALVELLSGGSRSSSVTGAGNPAQLPFSRPPPYL</sequence>
<comment type="caution">
    <text evidence="6">The sequence shown here is derived from an EMBL/GenBank/DDBJ whole genome shotgun (WGS) entry which is preliminary data.</text>
</comment>
<reference evidence="6 7" key="1">
    <citation type="submission" date="2024-04" db="EMBL/GenBank/DDBJ databases">
        <title>The reference genome of an endangered Asteraceae, Deinandra increscens subsp. villosa, native to the Central Coast of California.</title>
        <authorList>
            <person name="Guilliams M."/>
            <person name="Hasenstab-Lehman K."/>
            <person name="Meyer R."/>
            <person name="Mcevoy S."/>
        </authorList>
    </citation>
    <scope>NUCLEOTIDE SEQUENCE [LARGE SCALE GENOMIC DNA]</scope>
    <source>
        <tissue evidence="6">Leaf</tissue>
    </source>
</reference>
<comment type="subcellular location">
    <subcellularLocation>
        <location evidence="1">Nucleus</location>
    </subcellularLocation>
</comment>
<feature type="compositionally biased region" description="Polar residues" evidence="5">
    <location>
        <begin position="63"/>
        <end position="79"/>
    </location>
</feature>
<evidence type="ECO:0000256" key="4">
    <source>
        <dbReference type="ARBA" id="ARBA00023242"/>
    </source>
</evidence>
<keyword evidence="2" id="KW-0805">Transcription regulation</keyword>
<proteinExistence type="predicted"/>
<gene>
    <name evidence="6" type="ORF">SSX86_009297</name>
</gene>
<evidence type="ECO:0000313" key="7">
    <source>
        <dbReference type="Proteomes" id="UP001408789"/>
    </source>
</evidence>
<keyword evidence="3" id="KW-0804">Transcription</keyword>
<protein>
    <submittedName>
        <fullName evidence="6">Uncharacterized protein</fullName>
    </submittedName>
</protein>
<name>A0AAP0DHL0_9ASTR</name>
<dbReference type="EMBL" id="JBCNJP010000010">
    <property type="protein sequence ID" value="KAK9072862.1"/>
    <property type="molecule type" value="Genomic_DNA"/>
</dbReference>
<dbReference type="GO" id="GO:0005634">
    <property type="term" value="C:nucleus"/>
    <property type="evidence" value="ECO:0007669"/>
    <property type="project" value="UniProtKB-SubCell"/>
</dbReference>
<feature type="region of interest" description="Disordered" evidence="5">
    <location>
        <begin position="208"/>
        <end position="229"/>
    </location>
</feature>
<organism evidence="6 7">
    <name type="scientific">Deinandra increscens subsp. villosa</name>
    <dbReference type="NCBI Taxonomy" id="3103831"/>
    <lineage>
        <taxon>Eukaryota</taxon>
        <taxon>Viridiplantae</taxon>
        <taxon>Streptophyta</taxon>
        <taxon>Embryophyta</taxon>
        <taxon>Tracheophyta</taxon>
        <taxon>Spermatophyta</taxon>
        <taxon>Magnoliopsida</taxon>
        <taxon>eudicotyledons</taxon>
        <taxon>Gunneridae</taxon>
        <taxon>Pentapetalae</taxon>
        <taxon>asterids</taxon>
        <taxon>campanulids</taxon>
        <taxon>Asterales</taxon>
        <taxon>Asteraceae</taxon>
        <taxon>Asteroideae</taxon>
        <taxon>Heliantheae alliance</taxon>
        <taxon>Madieae</taxon>
        <taxon>Madiinae</taxon>
        <taxon>Deinandra</taxon>
    </lineage>
</organism>
<evidence type="ECO:0000256" key="2">
    <source>
        <dbReference type="ARBA" id="ARBA00023015"/>
    </source>
</evidence>
<accession>A0AAP0DHL0</accession>
<feature type="region of interest" description="Disordered" evidence="5">
    <location>
        <begin position="1"/>
        <end position="31"/>
    </location>
</feature>
<feature type="region of interest" description="Disordered" evidence="5">
    <location>
        <begin position="59"/>
        <end position="80"/>
    </location>
</feature>
<keyword evidence="4" id="KW-0539">Nucleus</keyword>
<dbReference type="CDD" id="cd11444">
    <property type="entry name" value="bHLH_AtIBH1_like"/>
    <property type="match status" value="1"/>
</dbReference>
<dbReference type="PANTHER" id="PTHR33124">
    <property type="entry name" value="TRANSCRIPTION FACTOR IBH1-LIKE 1"/>
    <property type="match status" value="1"/>
</dbReference>
<evidence type="ECO:0000256" key="5">
    <source>
        <dbReference type="SAM" id="MobiDB-lite"/>
    </source>
</evidence>
<dbReference type="InterPro" id="IPR044549">
    <property type="entry name" value="bHLH_AtIBH1-like"/>
</dbReference>
<dbReference type="Proteomes" id="UP001408789">
    <property type="component" value="Unassembled WGS sequence"/>
</dbReference>
<evidence type="ECO:0000256" key="1">
    <source>
        <dbReference type="ARBA" id="ARBA00004123"/>
    </source>
</evidence>
<dbReference type="InterPro" id="IPR044660">
    <property type="entry name" value="IBH1-like"/>
</dbReference>
<keyword evidence="7" id="KW-1185">Reference proteome</keyword>
<dbReference type="GO" id="GO:0006355">
    <property type="term" value="P:regulation of DNA-templated transcription"/>
    <property type="evidence" value="ECO:0007669"/>
    <property type="project" value="InterPro"/>
</dbReference>
<evidence type="ECO:0000313" key="6">
    <source>
        <dbReference type="EMBL" id="KAK9072862.1"/>
    </source>
</evidence>
<evidence type="ECO:0000256" key="3">
    <source>
        <dbReference type="ARBA" id="ARBA00023163"/>
    </source>
</evidence>
<dbReference type="PANTHER" id="PTHR33124:SF12">
    <property type="entry name" value="TRANSCRIPTION FACTOR BHLH148"/>
    <property type="match status" value="1"/>
</dbReference>